<comment type="caution">
    <text evidence="3">The sequence shown here is derived from an EMBL/GenBank/DDBJ whole genome shotgun (WGS) entry which is preliminary data.</text>
</comment>
<evidence type="ECO:0000313" key="3">
    <source>
        <dbReference type="EMBL" id="KAF8438117.1"/>
    </source>
</evidence>
<name>A0AAD4BRM1_BOLED</name>
<gene>
    <name evidence="3" type="ORF">L210DRAFT_2306606</name>
</gene>
<reference evidence="3" key="1">
    <citation type="submission" date="2019-10" db="EMBL/GenBank/DDBJ databases">
        <authorList>
            <consortium name="DOE Joint Genome Institute"/>
            <person name="Kuo A."/>
            <person name="Miyauchi S."/>
            <person name="Kiss E."/>
            <person name="Drula E."/>
            <person name="Kohler A."/>
            <person name="Sanchez-Garcia M."/>
            <person name="Andreopoulos B."/>
            <person name="Barry K.W."/>
            <person name="Bonito G."/>
            <person name="Buee M."/>
            <person name="Carver A."/>
            <person name="Chen C."/>
            <person name="Cichocki N."/>
            <person name="Clum A."/>
            <person name="Culley D."/>
            <person name="Crous P.W."/>
            <person name="Fauchery L."/>
            <person name="Girlanda M."/>
            <person name="Hayes R."/>
            <person name="Keri Z."/>
            <person name="LaButti K."/>
            <person name="Lipzen A."/>
            <person name="Lombard V."/>
            <person name="Magnuson J."/>
            <person name="Maillard F."/>
            <person name="Morin E."/>
            <person name="Murat C."/>
            <person name="Nolan M."/>
            <person name="Ohm R."/>
            <person name="Pangilinan J."/>
            <person name="Pereira M."/>
            <person name="Perotto S."/>
            <person name="Peter M."/>
            <person name="Riley R."/>
            <person name="Sitrit Y."/>
            <person name="Stielow B."/>
            <person name="Szollosi G."/>
            <person name="Zifcakova L."/>
            <person name="Stursova M."/>
            <person name="Spatafora J.W."/>
            <person name="Tedersoo L."/>
            <person name="Vaario L.-M."/>
            <person name="Yamada A."/>
            <person name="Yan M."/>
            <person name="Wang P."/>
            <person name="Xu J."/>
            <person name="Bruns T."/>
            <person name="Baldrian P."/>
            <person name="Vilgalys R."/>
            <person name="Henrissat B."/>
            <person name="Grigoriev I.V."/>
            <person name="Hibbett D."/>
            <person name="Nagy L.G."/>
            <person name="Martin F.M."/>
        </authorList>
    </citation>
    <scope>NUCLEOTIDE SEQUENCE</scope>
    <source>
        <strain evidence="3">BED1</strain>
    </source>
</reference>
<evidence type="ECO:0000259" key="2">
    <source>
        <dbReference type="Pfam" id="PF00656"/>
    </source>
</evidence>
<sequence>MTHVHSDSITDFPARGKKKGLLIGVRDNRVKGYSRLYHPHDDAEDLRHLLMERFGYAKEDIVLMMDRKGIPDELWPTKTRMRTQIQLFVKDVSAGDHLFFYYSGHGHQVPCRHHTEPDGLDEEIWTCNGKEIMDNELKEWLVDPLPRGCKLFALWDSCHSHTILDLDHDDCNEPGNVRQMGQSRESGSQSAFRRVLPKRFRRNGATPIQRSAFTVSPYELRGRPVARVSVPEATLSAGSSPQRCKWTPIFMEKMQRFLSPLSWFPCNGSCSFPTEGDTKRAHVVSLSACKDNESAFDDNDCNETVTKFFIEHMRTKPKSTLRELLLAIRQRVERITTERQALDMKNQVISRRSTFANGRKIRTEWTPKVVRRNTEVNASTLDELFQFTPSSTREEDKNKYSQQPSYSSHYRLNLDELVDI</sequence>
<dbReference type="AlphaFoldDB" id="A0AAD4BRM1"/>
<dbReference type="Proteomes" id="UP001194468">
    <property type="component" value="Unassembled WGS sequence"/>
</dbReference>
<accession>A0AAD4BRM1</accession>
<evidence type="ECO:0000256" key="1">
    <source>
        <dbReference type="ARBA" id="ARBA00009005"/>
    </source>
</evidence>
<dbReference type="InterPro" id="IPR050452">
    <property type="entry name" value="Metacaspase"/>
</dbReference>
<evidence type="ECO:0000313" key="4">
    <source>
        <dbReference type="Proteomes" id="UP001194468"/>
    </source>
</evidence>
<reference evidence="3" key="2">
    <citation type="journal article" date="2020" name="Nat. Commun.">
        <title>Large-scale genome sequencing of mycorrhizal fungi provides insights into the early evolution of symbiotic traits.</title>
        <authorList>
            <person name="Miyauchi S."/>
            <person name="Kiss E."/>
            <person name="Kuo A."/>
            <person name="Drula E."/>
            <person name="Kohler A."/>
            <person name="Sanchez-Garcia M."/>
            <person name="Morin E."/>
            <person name="Andreopoulos B."/>
            <person name="Barry K.W."/>
            <person name="Bonito G."/>
            <person name="Buee M."/>
            <person name="Carver A."/>
            <person name="Chen C."/>
            <person name="Cichocki N."/>
            <person name="Clum A."/>
            <person name="Culley D."/>
            <person name="Crous P.W."/>
            <person name="Fauchery L."/>
            <person name="Girlanda M."/>
            <person name="Hayes R.D."/>
            <person name="Keri Z."/>
            <person name="LaButti K."/>
            <person name="Lipzen A."/>
            <person name="Lombard V."/>
            <person name="Magnuson J."/>
            <person name="Maillard F."/>
            <person name="Murat C."/>
            <person name="Nolan M."/>
            <person name="Ohm R.A."/>
            <person name="Pangilinan J."/>
            <person name="Pereira M.F."/>
            <person name="Perotto S."/>
            <person name="Peter M."/>
            <person name="Pfister S."/>
            <person name="Riley R."/>
            <person name="Sitrit Y."/>
            <person name="Stielow J.B."/>
            <person name="Szollosi G."/>
            <person name="Zifcakova L."/>
            <person name="Stursova M."/>
            <person name="Spatafora J.W."/>
            <person name="Tedersoo L."/>
            <person name="Vaario L.M."/>
            <person name="Yamada A."/>
            <person name="Yan M."/>
            <person name="Wang P."/>
            <person name="Xu J."/>
            <person name="Bruns T."/>
            <person name="Baldrian P."/>
            <person name="Vilgalys R."/>
            <person name="Dunand C."/>
            <person name="Henrissat B."/>
            <person name="Grigoriev I.V."/>
            <person name="Hibbett D."/>
            <person name="Nagy L.G."/>
            <person name="Martin F.M."/>
        </authorList>
    </citation>
    <scope>NUCLEOTIDE SEQUENCE</scope>
    <source>
        <strain evidence="3">BED1</strain>
    </source>
</reference>
<dbReference type="GO" id="GO:0006508">
    <property type="term" value="P:proteolysis"/>
    <property type="evidence" value="ECO:0007669"/>
    <property type="project" value="InterPro"/>
</dbReference>
<dbReference type="GO" id="GO:0005737">
    <property type="term" value="C:cytoplasm"/>
    <property type="evidence" value="ECO:0007669"/>
    <property type="project" value="TreeGrafter"/>
</dbReference>
<dbReference type="GO" id="GO:0004197">
    <property type="term" value="F:cysteine-type endopeptidase activity"/>
    <property type="evidence" value="ECO:0007669"/>
    <property type="project" value="InterPro"/>
</dbReference>
<dbReference type="InterPro" id="IPR011600">
    <property type="entry name" value="Pept_C14_caspase"/>
</dbReference>
<feature type="domain" description="Peptidase C14 caspase" evidence="2">
    <location>
        <begin position="20"/>
        <end position="340"/>
    </location>
</feature>
<organism evidence="3 4">
    <name type="scientific">Boletus edulis BED1</name>
    <dbReference type="NCBI Taxonomy" id="1328754"/>
    <lineage>
        <taxon>Eukaryota</taxon>
        <taxon>Fungi</taxon>
        <taxon>Dikarya</taxon>
        <taxon>Basidiomycota</taxon>
        <taxon>Agaricomycotina</taxon>
        <taxon>Agaricomycetes</taxon>
        <taxon>Agaricomycetidae</taxon>
        <taxon>Boletales</taxon>
        <taxon>Boletineae</taxon>
        <taxon>Boletaceae</taxon>
        <taxon>Boletoideae</taxon>
        <taxon>Boletus</taxon>
    </lineage>
</organism>
<dbReference type="PANTHER" id="PTHR48104">
    <property type="entry name" value="METACASPASE-4"/>
    <property type="match status" value="1"/>
</dbReference>
<proteinExistence type="inferred from homology"/>
<comment type="similarity">
    <text evidence="1">Belongs to the peptidase C14B family.</text>
</comment>
<protein>
    <submittedName>
        <fullName evidence="3">Caspase domain-containing protein</fullName>
    </submittedName>
</protein>
<keyword evidence="4" id="KW-1185">Reference proteome</keyword>
<dbReference type="Pfam" id="PF00656">
    <property type="entry name" value="Peptidase_C14"/>
    <property type="match status" value="1"/>
</dbReference>
<dbReference type="Gene3D" id="3.40.50.12660">
    <property type="match status" value="2"/>
</dbReference>
<dbReference type="PANTHER" id="PTHR48104:SF30">
    <property type="entry name" value="METACASPASE-1"/>
    <property type="match status" value="1"/>
</dbReference>
<dbReference type="EMBL" id="WHUW01000017">
    <property type="protein sequence ID" value="KAF8438117.1"/>
    <property type="molecule type" value="Genomic_DNA"/>
</dbReference>